<comment type="caution">
    <text evidence="1">The sequence shown here is derived from an EMBL/GenBank/DDBJ whole genome shotgun (WGS) entry which is preliminary data.</text>
</comment>
<name>A0ABT5U9P4_9GAMM</name>
<evidence type="ECO:0000313" key="2">
    <source>
        <dbReference type="Proteomes" id="UP001528823"/>
    </source>
</evidence>
<reference evidence="1 2" key="1">
    <citation type="submission" date="2022-11" db="EMBL/GenBank/DDBJ databases">
        <title>Spartinivicinus poritis sp. nov., isolated from scleractinian coral Porites lutea.</title>
        <authorList>
            <person name="Zhang G."/>
            <person name="Cai L."/>
            <person name="Wei Q."/>
        </authorList>
    </citation>
    <scope>NUCLEOTIDE SEQUENCE [LARGE SCALE GENOMIC DNA]</scope>
    <source>
        <strain evidence="1 2">A2-2</strain>
    </source>
</reference>
<accession>A0ABT5U9P4</accession>
<organism evidence="1 2">
    <name type="scientific">Spartinivicinus poritis</name>
    <dbReference type="NCBI Taxonomy" id="2994640"/>
    <lineage>
        <taxon>Bacteria</taxon>
        <taxon>Pseudomonadati</taxon>
        <taxon>Pseudomonadota</taxon>
        <taxon>Gammaproteobacteria</taxon>
        <taxon>Oceanospirillales</taxon>
        <taxon>Zooshikellaceae</taxon>
        <taxon>Spartinivicinus</taxon>
    </lineage>
</organism>
<gene>
    <name evidence="1" type="ORF">ORQ98_13990</name>
</gene>
<evidence type="ECO:0000313" key="1">
    <source>
        <dbReference type="EMBL" id="MDE1463075.1"/>
    </source>
</evidence>
<evidence type="ECO:0008006" key="3">
    <source>
        <dbReference type="Google" id="ProtNLM"/>
    </source>
</evidence>
<sequence length="58" mass="7064">MTLSIKTITTENFAAFKMLWQFYEYDRSYYSKEDLEPDGSFDINDKIIIEYIKYTYLP</sequence>
<keyword evidence="2" id="KW-1185">Reference proteome</keyword>
<dbReference type="RefSeq" id="WP_274689421.1">
    <property type="nucleotide sequence ID" value="NZ_JAPMOU010000016.1"/>
</dbReference>
<dbReference type="EMBL" id="JAPMOU010000016">
    <property type="protein sequence ID" value="MDE1463075.1"/>
    <property type="molecule type" value="Genomic_DNA"/>
</dbReference>
<proteinExistence type="predicted"/>
<protein>
    <recommendedName>
        <fullName evidence="3">GNAT family N-acetyltransferase</fullName>
    </recommendedName>
</protein>
<dbReference type="Proteomes" id="UP001528823">
    <property type="component" value="Unassembled WGS sequence"/>
</dbReference>